<reference evidence="3 4" key="1">
    <citation type="submission" date="2022-11" db="EMBL/GenBank/DDBJ databases">
        <title>Minimal conservation of predation-associated metabolite biosynthetic gene clusters underscores biosynthetic potential of Myxococcota including descriptions for ten novel species: Archangium lansinium sp. nov., Myxococcus landrumus sp. nov., Nannocystis bai.</title>
        <authorList>
            <person name="Ahearne A."/>
            <person name="Stevens C."/>
            <person name="Dowd S."/>
        </authorList>
    </citation>
    <scope>NUCLEOTIDE SEQUENCE [LARGE SCALE GENOMIC DNA]</scope>
    <source>
        <strain evidence="3 4">BB15-2</strain>
    </source>
</reference>
<accession>A0ABT5E5E0</accession>
<evidence type="ECO:0000313" key="3">
    <source>
        <dbReference type="EMBL" id="MDC0720002.1"/>
    </source>
</evidence>
<feature type="chain" id="PRO_5046980389" evidence="2">
    <location>
        <begin position="26"/>
        <end position="297"/>
    </location>
</feature>
<name>A0ABT5E5E0_9BACT</name>
<keyword evidence="1" id="KW-1133">Transmembrane helix</keyword>
<keyword evidence="4" id="KW-1185">Reference proteome</keyword>
<feature type="transmembrane region" description="Helical" evidence="1">
    <location>
        <begin position="265"/>
        <end position="285"/>
    </location>
</feature>
<feature type="signal peptide" evidence="2">
    <location>
        <begin position="1"/>
        <end position="25"/>
    </location>
</feature>
<organism evidence="3 4">
    <name type="scientific">Nannocystis bainbridge</name>
    <dbReference type="NCBI Taxonomy" id="2995303"/>
    <lineage>
        <taxon>Bacteria</taxon>
        <taxon>Pseudomonadati</taxon>
        <taxon>Myxococcota</taxon>
        <taxon>Polyangia</taxon>
        <taxon>Nannocystales</taxon>
        <taxon>Nannocystaceae</taxon>
        <taxon>Nannocystis</taxon>
    </lineage>
</organism>
<dbReference type="EMBL" id="JAQNDL010000002">
    <property type="protein sequence ID" value="MDC0720002.1"/>
    <property type="molecule type" value="Genomic_DNA"/>
</dbReference>
<feature type="transmembrane region" description="Helical" evidence="1">
    <location>
        <begin position="232"/>
        <end position="253"/>
    </location>
</feature>
<protein>
    <submittedName>
        <fullName evidence="3">Uncharacterized protein</fullName>
    </submittedName>
</protein>
<gene>
    <name evidence="3" type="ORF">POL25_24095</name>
</gene>
<comment type="caution">
    <text evidence="3">The sequence shown here is derived from an EMBL/GenBank/DDBJ whole genome shotgun (WGS) entry which is preliminary data.</text>
</comment>
<sequence>MHRRSAAVVTIVALALAGAPAPARAQQPAAPAYEPAPPPTQEVVRIAESAPPPLQEPPPPAAYDTVILRDGSVLRGTILELHQDREVIIQLTGGLRTIAWADIASTTFAGAATGPQGQAPQPSGHVPADSLAVAVAPEDEVAPGPSRPRIFIEVTRPADVHLLEGTPTANSNTQMGRGPRTVCRAPCGKVIDGRAGYPFHFGGDRVMPSSTFFLKDLEGEYVARVQPGRRGLLIGGMLLSGYGAGGALAGGMLTALGNDRDRRTVGSVILGVGLAMLIGGIAMAIRGTTRYSLTRRR</sequence>
<keyword evidence="1" id="KW-0472">Membrane</keyword>
<keyword evidence="2" id="KW-0732">Signal</keyword>
<proteinExistence type="predicted"/>
<dbReference type="Proteomes" id="UP001221686">
    <property type="component" value="Unassembled WGS sequence"/>
</dbReference>
<keyword evidence="1" id="KW-0812">Transmembrane</keyword>
<dbReference type="RefSeq" id="WP_272088499.1">
    <property type="nucleotide sequence ID" value="NZ_JAQNDL010000002.1"/>
</dbReference>
<evidence type="ECO:0000313" key="4">
    <source>
        <dbReference type="Proteomes" id="UP001221686"/>
    </source>
</evidence>
<evidence type="ECO:0000256" key="1">
    <source>
        <dbReference type="SAM" id="Phobius"/>
    </source>
</evidence>
<evidence type="ECO:0000256" key="2">
    <source>
        <dbReference type="SAM" id="SignalP"/>
    </source>
</evidence>